<dbReference type="EMBL" id="CP003096">
    <property type="protein sequence ID" value="AER67221.1"/>
    <property type="molecule type" value="Genomic_DNA"/>
</dbReference>
<dbReference type="Proteomes" id="UP000005868">
    <property type="component" value="Chromosome"/>
</dbReference>
<keyword evidence="3" id="KW-0406">Ion transport</keyword>
<dbReference type="Gene3D" id="1.20.1690.10">
    <property type="entry name" value="V-type ATP synthase subunit C domain"/>
    <property type="match status" value="2"/>
</dbReference>
<evidence type="ECO:0000256" key="3">
    <source>
        <dbReference type="ARBA" id="ARBA00023065"/>
    </source>
</evidence>
<dbReference type="GO" id="GO:0046961">
    <property type="term" value="F:proton-transporting ATPase activity, rotational mechanism"/>
    <property type="evidence" value="ECO:0007669"/>
    <property type="project" value="InterPro"/>
</dbReference>
<dbReference type="Gene3D" id="1.10.132.50">
    <property type="entry name" value="ATP synthase (C/AC39) subunit, domain 3"/>
    <property type="match status" value="1"/>
</dbReference>
<comment type="similarity">
    <text evidence="1">Belongs to the V-ATPase V0D/AC39 subunit family.</text>
</comment>
<dbReference type="InterPro" id="IPR002843">
    <property type="entry name" value="ATPase_V0-cplx_csu/dsu"/>
</dbReference>
<proteinExistence type="inferred from homology"/>
<reference evidence="5" key="1">
    <citation type="submission" date="2011-10" db="EMBL/GenBank/DDBJ databases">
        <title>The complete genome of chromosome of Thermovirga lienii DSM 17291.</title>
        <authorList>
            <consortium name="US DOE Joint Genome Institute (JGI-PGF)"/>
            <person name="Lucas S."/>
            <person name="Copeland A."/>
            <person name="Lapidus A."/>
            <person name="Glavina del Rio T."/>
            <person name="Dalin E."/>
            <person name="Tice H."/>
            <person name="Bruce D."/>
            <person name="Goodwin L."/>
            <person name="Pitluck S."/>
            <person name="Peters L."/>
            <person name="Mikhailova N."/>
            <person name="Saunders E."/>
            <person name="Kyrpides N."/>
            <person name="Mavromatis K."/>
            <person name="Ivanova N."/>
            <person name="Last F.I."/>
            <person name="Brettin T."/>
            <person name="Detter J.C."/>
            <person name="Han C."/>
            <person name="Larimer F."/>
            <person name="Land M."/>
            <person name="Hauser L."/>
            <person name="Markowitz V."/>
            <person name="Cheng J.-F."/>
            <person name="Hugenholtz P."/>
            <person name="Woyke T."/>
            <person name="Wu D."/>
            <person name="Spring S."/>
            <person name="Schroeder M."/>
            <person name="Brambilla E.-M."/>
            <person name="Klenk H.-P."/>
            <person name="Eisen J.A."/>
        </authorList>
    </citation>
    <scope>NUCLEOTIDE SEQUENCE [LARGE SCALE GENOMIC DNA]</scope>
    <source>
        <strain evidence="5">ATCC BAA-1197 / DSM 17291 / Cas60314</strain>
    </source>
</reference>
<dbReference type="AlphaFoldDB" id="G7V7A5"/>
<dbReference type="PANTHER" id="PTHR38682:SF1">
    <property type="entry name" value="V-TYPE ATP SYNTHASE SUBUNIT C"/>
    <property type="match status" value="1"/>
</dbReference>
<evidence type="ECO:0000256" key="2">
    <source>
        <dbReference type="ARBA" id="ARBA00022448"/>
    </source>
</evidence>
<gene>
    <name evidence="4" type="ordered locus">Tlie_1497</name>
</gene>
<sequence length="363" mass="42589">MSFFSLGERVSAGVFSHVLYAKLLKDEEMWQILMCDDVPEILEQLAKTLGYKDAVKFIRPEDEGRVQLESRLKIIPLEQSKTFLRTMRGKYKHFLVAWIKRYEASALKRTLRYLLTRRGNRENLRMWLLSLGDTSLPFDLLLSSRDFSDAFEALKGTIYEKPLKEPLKRLASGKENMFHVEMAIDTTTMTNLFDAAYALPYLERRSVLKIIGLYVDLTNVMWIYRGLRFYDLTPEQRLAQLLPRRYKFTRSALRALARSSDVDDFWGNLETSVYGNLFEHPYSKSDISFERDCKRAIREAARRVFRAGRVDFATVMAYLTLLEYEIGDLCTIIEDVRYDYDRRQAALYLIRPLIPEGEIKWPL</sequence>
<dbReference type="InterPro" id="IPR050873">
    <property type="entry name" value="V-ATPase_V0D/AC39_subunit"/>
</dbReference>
<name>G7V7A5_THELD</name>
<dbReference type="InterPro" id="IPR035067">
    <property type="entry name" value="V-type_ATPase_csu/dsu"/>
</dbReference>
<evidence type="ECO:0000313" key="4">
    <source>
        <dbReference type="EMBL" id="AER67221.1"/>
    </source>
</evidence>
<protein>
    <submittedName>
        <fullName evidence="4">H+transporting two-sector ATPase C (AC39) subunit</fullName>
    </submittedName>
</protein>
<dbReference type="InterPro" id="IPR036079">
    <property type="entry name" value="ATPase_csu/dsu_sf"/>
</dbReference>
<keyword evidence="2" id="KW-0813">Transport</keyword>
<keyword evidence="5" id="KW-1185">Reference proteome</keyword>
<reference evidence="4 5" key="2">
    <citation type="journal article" date="2012" name="Stand. Genomic Sci.">
        <title>Genome sequence of the moderately thermophilic, amino-acid-degrading and sulfur-reducing bacterium Thermovirga lienii type strain (Cas60314(T)).</title>
        <authorList>
            <person name="Goker M."/>
            <person name="Saunders E."/>
            <person name="Lapidus A."/>
            <person name="Nolan M."/>
            <person name="Lucas S."/>
            <person name="Hammon N."/>
            <person name="Deshpande S."/>
            <person name="Cheng J.F."/>
            <person name="Han C."/>
            <person name="Tapia R."/>
            <person name="Goodwin L.A."/>
            <person name="Pitluck S."/>
            <person name="Liolios K."/>
            <person name="Mavromatis K."/>
            <person name="Pagani I."/>
            <person name="Ivanova N."/>
            <person name="Mikhailova N."/>
            <person name="Pati A."/>
            <person name="Chen A."/>
            <person name="Palaniappan K."/>
            <person name="Land M."/>
            <person name="Chang Y.J."/>
            <person name="Jeffries C.D."/>
            <person name="Brambilla E.M."/>
            <person name="Rohde M."/>
            <person name="Spring S."/>
            <person name="Detter J.C."/>
            <person name="Woyke T."/>
            <person name="Bristow J."/>
            <person name="Eisen J.A."/>
            <person name="Markowitz V."/>
            <person name="Hugenholtz P."/>
            <person name="Kyrpides N.C."/>
            <person name="Klenk H.P."/>
        </authorList>
    </citation>
    <scope>NUCLEOTIDE SEQUENCE [LARGE SCALE GENOMIC DNA]</scope>
    <source>
        <strain evidence="5">ATCC BAA-1197 / DSM 17291 / Cas60314</strain>
    </source>
</reference>
<organism evidence="4 5">
    <name type="scientific">Thermovirga lienii (strain ATCC BAA-1197 / DSM 17291 / Cas60314)</name>
    <dbReference type="NCBI Taxonomy" id="580340"/>
    <lineage>
        <taxon>Bacteria</taxon>
        <taxon>Thermotogati</taxon>
        <taxon>Synergistota</taxon>
        <taxon>Synergistia</taxon>
        <taxon>Synergistales</taxon>
        <taxon>Thermovirgaceae</taxon>
        <taxon>Thermovirga</taxon>
    </lineage>
</organism>
<accession>G7V7A5</accession>
<dbReference type="PANTHER" id="PTHR38682">
    <property type="entry name" value="V-TYPE ATP SYNTHASE SUBUNIT C"/>
    <property type="match status" value="1"/>
</dbReference>
<dbReference type="Pfam" id="PF01992">
    <property type="entry name" value="vATP-synt_AC39"/>
    <property type="match status" value="1"/>
</dbReference>
<evidence type="ECO:0000256" key="1">
    <source>
        <dbReference type="ARBA" id="ARBA00006709"/>
    </source>
</evidence>
<dbReference type="KEGG" id="tli:Tlie_1497"/>
<dbReference type="InterPro" id="IPR044911">
    <property type="entry name" value="V-type_ATPase_csu/dsu_dom_3"/>
</dbReference>
<evidence type="ECO:0000313" key="5">
    <source>
        <dbReference type="Proteomes" id="UP000005868"/>
    </source>
</evidence>
<dbReference type="OrthoDB" id="1532at2"/>
<dbReference type="eggNOG" id="COG1527">
    <property type="taxonomic scope" value="Bacteria"/>
</dbReference>
<dbReference type="STRING" id="580340.Tlie_1497"/>
<dbReference type="HOGENOM" id="CLU_064887_1_1_0"/>
<dbReference type="SUPFAM" id="SSF103486">
    <property type="entry name" value="V-type ATP synthase subunit C"/>
    <property type="match status" value="1"/>
</dbReference>